<dbReference type="AlphaFoldDB" id="A0A182IFZ3"/>
<reference evidence="1" key="1">
    <citation type="submission" date="2022-08" db="UniProtKB">
        <authorList>
            <consortium name="EnsemblMetazoa"/>
        </authorList>
    </citation>
    <scope>IDENTIFICATION</scope>
    <source>
        <strain evidence="1">Dongola</strain>
    </source>
</reference>
<sequence length="92" mass="11057">LFFHFSFASYWFWFCFTSLIICSWRILFSTALERMIYIYKSLPPHTVCCLFCPFLSSFYTASLASQRVSFRFYNSIHTTCYRVAVCVFFWAL</sequence>
<protein>
    <submittedName>
        <fullName evidence="1">Uncharacterized protein</fullName>
    </submittedName>
</protein>
<evidence type="ECO:0000313" key="2">
    <source>
        <dbReference type="Proteomes" id="UP000075840"/>
    </source>
</evidence>
<organism evidence="1 2">
    <name type="scientific">Anopheles arabiensis</name>
    <name type="common">Mosquito</name>
    <dbReference type="NCBI Taxonomy" id="7173"/>
    <lineage>
        <taxon>Eukaryota</taxon>
        <taxon>Metazoa</taxon>
        <taxon>Ecdysozoa</taxon>
        <taxon>Arthropoda</taxon>
        <taxon>Hexapoda</taxon>
        <taxon>Insecta</taxon>
        <taxon>Pterygota</taxon>
        <taxon>Neoptera</taxon>
        <taxon>Endopterygota</taxon>
        <taxon>Diptera</taxon>
        <taxon>Nematocera</taxon>
        <taxon>Culicoidea</taxon>
        <taxon>Culicidae</taxon>
        <taxon>Anophelinae</taxon>
        <taxon>Anopheles</taxon>
    </lineage>
</organism>
<accession>A0A182IFZ3</accession>
<dbReference type="VEuPathDB" id="VectorBase:AARA014399"/>
<dbReference type="EnsemblMetazoa" id="AARA014399-RA">
    <property type="protein sequence ID" value="AARA014399-PA"/>
    <property type="gene ID" value="AARA014399"/>
</dbReference>
<dbReference type="EMBL" id="APCN01000462">
    <property type="status" value="NOT_ANNOTATED_CDS"/>
    <property type="molecule type" value="Genomic_DNA"/>
</dbReference>
<keyword evidence="2" id="KW-1185">Reference proteome</keyword>
<evidence type="ECO:0000313" key="1">
    <source>
        <dbReference type="EnsemblMetazoa" id="AARA014399-PA"/>
    </source>
</evidence>
<name>A0A182IFZ3_ANOAR</name>
<dbReference type="Proteomes" id="UP000075840">
    <property type="component" value="Unassembled WGS sequence"/>
</dbReference>
<dbReference type="EMBL" id="APCN01000461">
    <property type="status" value="NOT_ANNOTATED_CDS"/>
    <property type="molecule type" value="Genomic_DNA"/>
</dbReference>
<proteinExistence type="predicted"/>